<feature type="region of interest" description="Disordered" evidence="1">
    <location>
        <begin position="199"/>
        <end position="248"/>
    </location>
</feature>
<dbReference type="AlphaFoldDB" id="A0A9P8IIM0"/>
<dbReference type="Proteomes" id="UP000750711">
    <property type="component" value="Unassembled WGS sequence"/>
</dbReference>
<protein>
    <submittedName>
        <fullName evidence="2">Uncharacterized protein</fullName>
    </submittedName>
</protein>
<organism evidence="2 3">
    <name type="scientific">Trichoglossum hirsutum</name>
    <dbReference type="NCBI Taxonomy" id="265104"/>
    <lineage>
        <taxon>Eukaryota</taxon>
        <taxon>Fungi</taxon>
        <taxon>Dikarya</taxon>
        <taxon>Ascomycota</taxon>
        <taxon>Pezizomycotina</taxon>
        <taxon>Geoglossomycetes</taxon>
        <taxon>Geoglossales</taxon>
        <taxon>Geoglossaceae</taxon>
        <taxon>Trichoglossum</taxon>
    </lineage>
</organism>
<feature type="compositionally biased region" description="Basic and acidic residues" evidence="1">
    <location>
        <begin position="218"/>
        <end position="227"/>
    </location>
</feature>
<keyword evidence="3" id="KW-1185">Reference proteome</keyword>
<accession>A0A9P8IIM0</accession>
<dbReference type="EMBL" id="JAGHQM010001461">
    <property type="protein sequence ID" value="KAH0553470.1"/>
    <property type="molecule type" value="Genomic_DNA"/>
</dbReference>
<gene>
    <name evidence="2" type="ORF">GP486_006462</name>
</gene>
<evidence type="ECO:0000256" key="1">
    <source>
        <dbReference type="SAM" id="MobiDB-lite"/>
    </source>
</evidence>
<proteinExistence type="predicted"/>
<feature type="compositionally biased region" description="Polar residues" evidence="1">
    <location>
        <begin position="207"/>
        <end position="216"/>
    </location>
</feature>
<evidence type="ECO:0000313" key="2">
    <source>
        <dbReference type="EMBL" id="KAH0553470.1"/>
    </source>
</evidence>
<evidence type="ECO:0000313" key="3">
    <source>
        <dbReference type="Proteomes" id="UP000750711"/>
    </source>
</evidence>
<comment type="caution">
    <text evidence="2">The sequence shown here is derived from an EMBL/GenBank/DDBJ whole genome shotgun (WGS) entry which is preliminary data.</text>
</comment>
<name>A0A9P8IIM0_9PEZI</name>
<sequence>MSSSTVQIQTLILSSASQPVDEVISNILDGHSDDQAFDILKTILTTGVEHDEQVCEIIRAAWAKLLETGCWHGVFPDEHTLRSTFQYSSAIKPAIDRLAKQDRQKMANIRTITTRWKTPLQDLFPLELRPRIWSRNITGALATLATQVPNRLAAVTLIGRANEERVMSVKPGSMQKTCITLPDIVAVSQQLAQATLDFSKSGDRSVTAGSANTQATGDDPHTSERLQEISSDDEPLASASGQQLMRSPPTVVITTRSRQWQTYAPAPATCLNCKPVCSVLVPQIPIKAVDDETAMRIMLQAVKIGIRNFCKPHLRRIAAYCSELYNNKDLHSGILAKRIKLLAQHKDNVLRVQEAHPNWFRRNTAVPVLQPNPLGPFRYAPKPTTLFRFDAQQVFNRFAGDMQA</sequence>
<reference evidence="2" key="1">
    <citation type="submission" date="2021-03" db="EMBL/GenBank/DDBJ databases">
        <title>Comparative genomics and phylogenomic investigation of the class Geoglossomycetes provide insights into ecological specialization and systematics.</title>
        <authorList>
            <person name="Melie T."/>
            <person name="Pirro S."/>
            <person name="Miller A.N."/>
            <person name="Quandt A."/>
        </authorList>
    </citation>
    <scope>NUCLEOTIDE SEQUENCE</scope>
    <source>
        <strain evidence="2">CAQ_001_2017</strain>
    </source>
</reference>